<evidence type="ECO:0000256" key="2">
    <source>
        <dbReference type="ARBA" id="ARBA00022723"/>
    </source>
</evidence>
<keyword evidence="7" id="KW-1185">Reference proteome</keyword>
<keyword evidence="2" id="KW-0479">Metal-binding</keyword>
<evidence type="ECO:0000256" key="1">
    <source>
        <dbReference type="ARBA" id="ARBA00022670"/>
    </source>
</evidence>
<gene>
    <name evidence="6" type="ORF">J2Z60_001257</name>
</gene>
<evidence type="ECO:0000256" key="4">
    <source>
        <dbReference type="ARBA" id="ARBA00022833"/>
    </source>
</evidence>
<keyword evidence="3" id="KW-0378">Hydrolase</keyword>
<name>A0ABS4MEG7_9LACO</name>
<dbReference type="GO" id="GO:0008233">
    <property type="term" value="F:peptidase activity"/>
    <property type="evidence" value="ECO:0007669"/>
    <property type="project" value="UniProtKB-KW"/>
</dbReference>
<proteinExistence type="predicted"/>
<sequence length="224" mass="25300">MKRFIRNVIILTLIAFGLNFAYQKSGPWLEKYFGTENPIPYLTMQVQSLINNKKVIQVDQESTTQDKTTHRFVKPSANVYVAIKNQELRQAAIDAMNVWNNTGSFTFKMVESPKNAQIIIKKMNDSSTNAAGLTTTSYNSVTGYLLKATVRLNEYYLLNPEYGYSNQRIVNTAEHELGHAIGLEHNHGISVMYPQGSYYTIQPRDVAAVEKLYKEKSSSAQDAA</sequence>
<dbReference type="Proteomes" id="UP001519292">
    <property type="component" value="Unassembled WGS sequence"/>
</dbReference>
<organism evidence="6 7">
    <name type="scientific">Lactobacillus colini</name>
    <dbReference type="NCBI Taxonomy" id="1819254"/>
    <lineage>
        <taxon>Bacteria</taxon>
        <taxon>Bacillati</taxon>
        <taxon>Bacillota</taxon>
        <taxon>Bacilli</taxon>
        <taxon>Lactobacillales</taxon>
        <taxon>Lactobacillaceae</taxon>
        <taxon>Lactobacillus</taxon>
    </lineage>
</organism>
<dbReference type="InterPro" id="IPR001818">
    <property type="entry name" value="Pept_M10_metallopeptidase"/>
</dbReference>
<dbReference type="RefSeq" id="WP_209686828.1">
    <property type="nucleotide sequence ID" value="NZ_JAGGLU010000006.1"/>
</dbReference>
<evidence type="ECO:0000259" key="5">
    <source>
        <dbReference type="Pfam" id="PF00413"/>
    </source>
</evidence>
<evidence type="ECO:0000256" key="3">
    <source>
        <dbReference type="ARBA" id="ARBA00022801"/>
    </source>
</evidence>
<reference evidence="6 7" key="1">
    <citation type="submission" date="2021-03" db="EMBL/GenBank/DDBJ databases">
        <title>Genomic Encyclopedia of Type Strains, Phase IV (KMG-IV): sequencing the most valuable type-strain genomes for metagenomic binning, comparative biology and taxonomic classification.</title>
        <authorList>
            <person name="Goeker M."/>
        </authorList>
    </citation>
    <scope>NUCLEOTIDE SEQUENCE [LARGE SCALE GENOMIC DNA]</scope>
    <source>
        <strain evidence="6 7">DSM 101872</strain>
    </source>
</reference>
<dbReference type="CDD" id="cd04268">
    <property type="entry name" value="ZnMc_MMP_like"/>
    <property type="match status" value="1"/>
</dbReference>
<comment type="caution">
    <text evidence="6">The sequence shown here is derived from an EMBL/GenBank/DDBJ whole genome shotgun (WGS) entry which is preliminary data.</text>
</comment>
<keyword evidence="1 6" id="KW-0645">Protease</keyword>
<dbReference type="SUPFAM" id="SSF55486">
    <property type="entry name" value="Metalloproteases ('zincins'), catalytic domain"/>
    <property type="match status" value="1"/>
</dbReference>
<evidence type="ECO:0000313" key="6">
    <source>
        <dbReference type="EMBL" id="MBP2058080.1"/>
    </source>
</evidence>
<accession>A0ABS4MEG7</accession>
<dbReference type="EMBL" id="JAGGLU010000006">
    <property type="protein sequence ID" value="MBP2058080.1"/>
    <property type="molecule type" value="Genomic_DNA"/>
</dbReference>
<dbReference type="Gene3D" id="3.40.390.10">
    <property type="entry name" value="Collagenase (Catalytic Domain)"/>
    <property type="match status" value="1"/>
</dbReference>
<dbReference type="Pfam" id="PF00413">
    <property type="entry name" value="Peptidase_M10"/>
    <property type="match status" value="1"/>
</dbReference>
<dbReference type="GO" id="GO:0006508">
    <property type="term" value="P:proteolysis"/>
    <property type="evidence" value="ECO:0007669"/>
    <property type="project" value="UniProtKB-KW"/>
</dbReference>
<protein>
    <submittedName>
        <fullName evidence="6">Zn-dependent protease</fullName>
    </submittedName>
</protein>
<feature type="domain" description="Peptidase M10 metallopeptidase" evidence="5">
    <location>
        <begin position="70"/>
        <end position="213"/>
    </location>
</feature>
<dbReference type="InterPro" id="IPR024079">
    <property type="entry name" value="MetalloPept_cat_dom_sf"/>
</dbReference>
<keyword evidence="4" id="KW-0862">Zinc</keyword>
<evidence type="ECO:0000313" key="7">
    <source>
        <dbReference type="Proteomes" id="UP001519292"/>
    </source>
</evidence>